<dbReference type="AlphaFoldDB" id="A0A3L0X6Y1"/>
<dbReference type="Gene3D" id="3.40.190.10">
    <property type="entry name" value="Periplasmic binding protein-like II"/>
    <property type="match status" value="2"/>
</dbReference>
<dbReference type="PROSITE" id="PS50931">
    <property type="entry name" value="HTH_LYSR"/>
    <property type="match status" value="1"/>
</dbReference>
<keyword evidence="2" id="KW-0805">Transcription regulation</keyword>
<evidence type="ECO:0000259" key="5">
    <source>
        <dbReference type="PROSITE" id="PS50931"/>
    </source>
</evidence>
<dbReference type="GO" id="GO:0000976">
    <property type="term" value="F:transcription cis-regulatory region binding"/>
    <property type="evidence" value="ECO:0007669"/>
    <property type="project" value="TreeGrafter"/>
</dbReference>
<comment type="caution">
    <text evidence="6">The sequence shown here is derived from an EMBL/GenBank/DDBJ whole genome shotgun (WGS) entry which is preliminary data.</text>
</comment>
<dbReference type="SUPFAM" id="SSF46785">
    <property type="entry name" value="Winged helix' DNA-binding domain"/>
    <property type="match status" value="1"/>
</dbReference>
<dbReference type="EMBL" id="RNRV01000045">
    <property type="protein sequence ID" value="MHO06531.1"/>
    <property type="molecule type" value="Genomic_DNA"/>
</dbReference>
<comment type="similarity">
    <text evidence="1">Belongs to the LysR transcriptional regulatory family.</text>
</comment>
<sequence>MKLTLQQLKVFATIARYGNLGLAANELCLSKGAVSQSLQELERQLATPLFDRIHPRLQLNNEGRLLQPAAEELLTRMQDIETLFSPDAEPSGQLRLGASQTIGNYLLPTLLASSKQELGLPPRVTITNTHQLCHLLANFELDLALIEGQNHHADLVSEPWLNDEMLIVAHPDHPLARRSRLSLSQLSDETWVLREPQSGSREQFEQQIQPGLPRWQAGLELNTLEAVMLAVEKGLGISFISRLAVSDRLQAGRLVAFSLARHFPRQLSLIWHRQKYHSATLRRFLQFCRAQEGALPQPLADITTRTKSQ</sequence>
<dbReference type="Pfam" id="PF03466">
    <property type="entry name" value="LysR_substrate"/>
    <property type="match status" value="1"/>
</dbReference>
<organism evidence="6">
    <name type="scientific">Escherichia coli</name>
    <dbReference type="NCBI Taxonomy" id="562"/>
    <lineage>
        <taxon>Bacteria</taxon>
        <taxon>Pseudomonadati</taxon>
        <taxon>Pseudomonadota</taxon>
        <taxon>Gammaproteobacteria</taxon>
        <taxon>Enterobacterales</taxon>
        <taxon>Enterobacteriaceae</taxon>
        <taxon>Escherichia</taxon>
    </lineage>
</organism>
<evidence type="ECO:0000256" key="2">
    <source>
        <dbReference type="ARBA" id="ARBA00023015"/>
    </source>
</evidence>
<evidence type="ECO:0000313" key="6">
    <source>
        <dbReference type="EMBL" id="MHO06531.1"/>
    </source>
</evidence>
<dbReference type="PANTHER" id="PTHR30126:SF94">
    <property type="entry name" value="LYSR FAMILY TRANSCRIPTIONAL REGULATOR"/>
    <property type="match status" value="1"/>
</dbReference>
<dbReference type="GO" id="GO:0003700">
    <property type="term" value="F:DNA-binding transcription factor activity"/>
    <property type="evidence" value="ECO:0007669"/>
    <property type="project" value="InterPro"/>
</dbReference>
<dbReference type="PANTHER" id="PTHR30126">
    <property type="entry name" value="HTH-TYPE TRANSCRIPTIONAL REGULATOR"/>
    <property type="match status" value="1"/>
</dbReference>
<dbReference type="InterPro" id="IPR000847">
    <property type="entry name" value="LysR_HTH_N"/>
</dbReference>
<evidence type="ECO:0000256" key="4">
    <source>
        <dbReference type="ARBA" id="ARBA00023163"/>
    </source>
</evidence>
<protein>
    <submittedName>
        <fullName evidence="6">LysR family transcriptional regulator</fullName>
    </submittedName>
</protein>
<dbReference type="Pfam" id="PF00126">
    <property type="entry name" value="HTH_1"/>
    <property type="match status" value="1"/>
</dbReference>
<dbReference type="InterPro" id="IPR036390">
    <property type="entry name" value="WH_DNA-bd_sf"/>
</dbReference>
<gene>
    <name evidence="6" type="ORF">D9F05_19645</name>
</gene>
<dbReference type="SUPFAM" id="SSF53850">
    <property type="entry name" value="Periplasmic binding protein-like II"/>
    <property type="match status" value="1"/>
</dbReference>
<reference evidence="6" key="1">
    <citation type="submission" date="2018-10" db="EMBL/GenBank/DDBJ databases">
        <authorList>
            <consortium name="NARMS: The National Antimicrobial Resistance Monitoring System"/>
        </authorList>
    </citation>
    <scope>NUCLEOTIDE SEQUENCE [LARGE SCALE GENOMIC DNA]</scope>
    <source>
        <strain evidence="6">CVM N17EC0388</strain>
    </source>
</reference>
<feature type="domain" description="HTH lysR-type" evidence="5">
    <location>
        <begin position="3"/>
        <end position="60"/>
    </location>
</feature>
<evidence type="ECO:0000256" key="3">
    <source>
        <dbReference type="ARBA" id="ARBA00023125"/>
    </source>
</evidence>
<dbReference type="InterPro" id="IPR036388">
    <property type="entry name" value="WH-like_DNA-bd_sf"/>
</dbReference>
<keyword evidence="3" id="KW-0238">DNA-binding</keyword>
<accession>A0A3L0X6Y1</accession>
<keyword evidence="4" id="KW-0804">Transcription</keyword>
<name>A0A3L0X6Y1_ECOLX</name>
<evidence type="ECO:0000256" key="1">
    <source>
        <dbReference type="ARBA" id="ARBA00009437"/>
    </source>
</evidence>
<dbReference type="Gene3D" id="1.10.10.10">
    <property type="entry name" value="Winged helix-like DNA-binding domain superfamily/Winged helix DNA-binding domain"/>
    <property type="match status" value="1"/>
</dbReference>
<dbReference type="CDD" id="cd08420">
    <property type="entry name" value="PBP2_CysL_like"/>
    <property type="match status" value="1"/>
</dbReference>
<proteinExistence type="inferred from homology"/>
<dbReference type="InterPro" id="IPR005119">
    <property type="entry name" value="LysR_subst-bd"/>
</dbReference>